<keyword evidence="8" id="KW-1185">Reference proteome</keyword>
<feature type="chain" id="PRO_5023839653" description="Peptide methionine sulfoxide reductase MsrA" evidence="5">
    <location>
        <begin position="27"/>
        <end position="225"/>
    </location>
</feature>
<evidence type="ECO:0000256" key="1">
    <source>
        <dbReference type="ARBA" id="ARBA00023002"/>
    </source>
</evidence>
<evidence type="ECO:0000313" key="7">
    <source>
        <dbReference type="EMBL" id="QEX15344.1"/>
    </source>
</evidence>
<dbReference type="AlphaFoldDB" id="A0A5J6MD51"/>
<evidence type="ECO:0000256" key="3">
    <source>
        <dbReference type="ARBA" id="ARBA00048782"/>
    </source>
</evidence>
<comment type="catalytic activity">
    <reaction evidence="3 4">
        <text>[thioredoxin]-disulfide + L-methionine + H2O = L-methionine (S)-S-oxide + [thioredoxin]-dithiol</text>
        <dbReference type="Rhea" id="RHEA:19993"/>
        <dbReference type="Rhea" id="RHEA-COMP:10698"/>
        <dbReference type="Rhea" id="RHEA-COMP:10700"/>
        <dbReference type="ChEBI" id="CHEBI:15377"/>
        <dbReference type="ChEBI" id="CHEBI:29950"/>
        <dbReference type="ChEBI" id="CHEBI:50058"/>
        <dbReference type="ChEBI" id="CHEBI:57844"/>
        <dbReference type="ChEBI" id="CHEBI:58772"/>
        <dbReference type="EC" id="1.8.4.11"/>
    </reaction>
</comment>
<evidence type="ECO:0000259" key="6">
    <source>
        <dbReference type="Pfam" id="PF01625"/>
    </source>
</evidence>
<gene>
    <name evidence="4 7" type="primary">msrA</name>
    <name evidence="7" type="ORF">FRZ44_06270</name>
</gene>
<protein>
    <recommendedName>
        <fullName evidence="4">Peptide methionine sulfoxide reductase MsrA</fullName>
        <shortName evidence="4">Protein-methionine-S-oxide reductase</shortName>
        <ecNumber evidence="4">1.8.4.11</ecNumber>
    </recommendedName>
    <alternativeName>
        <fullName evidence="4">Peptide-methionine (S)-S-oxide reductase</fullName>
        <shortName evidence="4">Peptide Met(O) reductase</shortName>
    </alternativeName>
</protein>
<dbReference type="EMBL" id="CP042906">
    <property type="protein sequence ID" value="QEX15344.1"/>
    <property type="molecule type" value="Genomic_DNA"/>
</dbReference>
<keyword evidence="5" id="KW-0732">Signal</keyword>
<dbReference type="InterPro" id="IPR002569">
    <property type="entry name" value="Met_Sox_Rdtase_MsrA_dom"/>
</dbReference>
<feature type="active site" evidence="4">
    <location>
        <position position="57"/>
    </location>
</feature>
<keyword evidence="1 4" id="KW-0560">Oxidoreductase</keyword>
<organism evidence="7 8">
    <name type="scientific">Hypericibacter terrae</name>
    <dbReference type="NCBI Taxonomy" id="2602015"/>
    <lineage>
        <taxon>Bacteria</taxon>
        <taxon>Pseudomonadati</taxon>
        <taxon>Pseudomonadota</taxon>
        <taxon>Alphaproteobacteria</taxon>
        <taxon>Rhodospirillales</taxon>
        <taxon>Dongiaceae</taxon>
        <taxon>Hypericibacter</taxon>
    </lineage>
</organism>
<comment type="similarity">
    <text evidence="4">Belongs to the MsrA Met sulfoxide reductase family.</text>
</comment>
<comment type="function">
    <text evidence="4">Has an important function as a repair enzyme for proteins that have been inactivated by oxidation. Catalyzes the reversible oxidation-reduction of methionine sulfoxide in proteins to methionine.</text>
</comment>
<dbReference type="PANTHER" id="PTHR43774:SF1">
    <property type="entry name" value="PEPTIDE METHIONINE SULFOXIDE REDUCTASE MSRA 2"/>
    <property type="match status" value="1"/>
</dbReference>
<dbReference type="RefSeq" id="WP_151175803.1">
    <property type="nucleotide sequence ID" value="NZ_CP042906.1"/>
</dbReference>
<dbReference type="SUPFAM" id="SSF55068">
    <property type="entry name" value="Peptide methionine sulfoxide reductase"/>
    <property type="match status" value="1"/>
</dbReference>
<dbReference type="NCBIfam" id="TIGR00401">
    <property type="entry name" value="msrA"/>
    <property type="match status" value="1"/>
</dbReference>
<dbReference type="KEGG" id="htq:FRZ44_06270"/>
<dbReference type="Pfam" id="PF01625">
    <property type="entry name" value="PMSR"/>
    <property type="match status" value="1"/>
</dbReference>
<proteinExistence type="inferred from homology"/>
<evidence type="ECO:0000256" key="4">
    <source>
        <dbReference type="HAMAP-Rule" id="MF_01401"/>
    </source>
</evidence>
<evidence type="ECO:0000256" key="2">
    <source>
        <dbReference type="ARBA" id="ARBA00047806"/>
    </source>
</evidence>
<reference evidence="7 8" key="1">
    <citation type="submission" date="2019-08" db="EMBL/GenBank/DDBJ databases">
        <title>Hyperibacter terrae gen. nov., sp. nov. and Hyperibacter viscosus sp. nov., two new members in the family Rhodospirillaceae isolated from the rhizosphere of Hypericum perforatum.</title>
        <authorList>
            <person name="Noviana Z."/>
        </authorList>
    </citation>
    <scope>NUCLEOTIDE SEQUENCE [LARGE SCALE GENOMIC DNA]</scope>
    <source>
        <strain evidence="7 8">R5913</strain>
    </source>
</reference>
<dbReference type="PANTHER" id="PTHR43774">
    <property type="entry name" value="PEPTIDE METHIONINE SULFOXIDE REDUCTASE"/>
    <property type="match status" value="1"/>
</dbReference>
<sequence length="225" mass="24247">MKHVLKIAGGCAVLLLGLATSQIVTHATAGVPIPDPAVDAPLASSPGKQIAVLAGGCFWGMQLVFEHLKGVEHVTAGYSGGEASTAEYEVVSSGTTGHAESVRIEFDPSKVTYGEILKVYFSVAHNPTELNRQGPDEGTQYRSSIFYADAEQQKIADAYIAQLNAAGNYPSPIVTKVVPLKAFYPAEDYHQDYAVRNPYNPYIMINDAPKLEDFKAELPALYVEK</sequence>
<feature type="domain" description="Peptide methionine sulphoxide reductase MsrA" evidence="6">
    <location>
        <begin position="51"/>
        <end position="202"/>
    </location>
</feature>
<dbReference type="OrthoDB" id="4174719at2"/>
<dbReference type="HAMAP" id="MF_01401">
    <property type="entry name" value="MsrA"/>
    <property type="match status" value="1"/>
</dbReference>
<evidence type="ECO:0000256" key="5">
    <source>
        <dbReference type="SAM" id="SignalP"/>
    </source>
</evidence>
<feature type="signal peptide" evidence="5">
    <location>
        <begin position="1"/>
        <end position="26"/>
    </location>
</feature>
<comment type="catalytic activity">
    <reaction evidence="2 4">
        <text>L-methionyl-[protein] + [thioredoxin]-disulfide + H2O = L-methionyl-(S)-S-oxide-[protein] + [thioredoxin]-dithiol</text>
        <dbReference type="Rhea" id="RHEA:14217"/>
        <dbReference type="Rhea" id="RHEA-COMP:10698"/>
        <dbReference type="Rhea" id="RHEA-COMP:10700"/>
        <dbReference type="Rhea" id="RHEA-COMP:12313"/>
        <dbReference type="Rhea" id="RHEA-COMP:12315"/>
        <dbReference type="ChEBI" id="CHEBI:15377"/>
        <dbReference type="ChEBI" id="CHEBI:16044"/>
        <dbReference type="ChEBI" id="CHEBI:29950"/>
        <dbReference type="ChEBI" id="CHEBI:44120"/>
        <dbReference type="ChEBI" id="CHEBI:50058"/>
        <dbReference type="EC" id="1.8.4.11"/>
    </reaction>
</comment>
<evidence type="ECO:0000313" key="8">
    <source>
        <dbReference type="Proteomes" id="UP000326202"/>
    </source>
</evidence>
<dbReference type="Proteomes" id="UP000326202">
    <property type="component" value="Chromosome"/>
</dbReference>
<accession>A0A5J6MD51</accession>
<dbReference type="GO" id="GO:0008113">
    <property type="term" value="F:peptide-methionine (S)-S-oxide reductase activity"/>
    <property type="evidence" value="ECO:0007669"/>
    <property type="project" value="UniProtKB-UniRule"/>
</dbReference>
<dbReference type="EC" id="1.8.4.11" evidence="4"/>
<dbReference type="GO" id="GO:0033744">
    <property type="term" value="F:L-methionine:thioredoxin-disulfide S-oxidoreductase activity"/>
    <property type="evidence" value="ECO:0007669"/>
    <property type="project" value="RHEA"/>
</dbReference>
<name>A0A5J6MD51_9PROT</name>
<dbReference type="InterPro" id="IPR036509">
    <property type="entry name" value="Met_Sox_Rdtase_MsrA_sf"/>
</dbReference>
<dbReference type="Gene3D" id="3.30.1060.10">
    <property type="entry name" value="Peptide methionine sulphoxide reductase MsrA"/>
    <property type="match status" value="1"/>
</dbReference>